<sequence>MHSSTSDPVYFDVSPRLVSYSKLYALLALLICAGSILTSAIEAKHDSYYYMIIISLIASTFTVLFILYFFKRRILIGSKIWFVFVIISVWIVQSIMYMLFVLLKFHPLPPVSTTTPYPSTSMSTTNVTNITNITTSTTTPHRQQYRSINLTQLY</sequence>
<dbReference type="Proteomes" id="UP000677228">
    <property type="component" value="Unassembled WGS sequence"/>
</dbReference>
<gene>
    <name evidence="2" type="ORF">OVA965_LOCUS9608</name>
    <name evidence="3" type="ORF">TMI583_LOCUS9605</name>
</gene>
<dbReference type="EMBL" id="CAJNOK010003428">
    <property type="protein sequence ID" value="CAF0900717.1"/>
    <property type="molecule type" value="Genomic_DNA"/>
</dbReference>
<feature type="transmembrane region" description="Helical" evidence="1">
    <location>
        <begin position="47"/>
        <end position="70"/>
    </location>
</feature>
<keyword evidence="1" id="KW-0472">Membrane</keyword>
<evidence type="ECO:0000256" key="1">
    <source>
        <dbReference type="SAM" id="Phobius"/>
    </source>
</evidence>
<feature type="transmembrane region" description="Helical" evidence="1">
    <location>
        <begin position="82"/>
        <end position="103"/>
    </location>
</feature>
<name>A0A8S2HV76_9BILA</name>
<dbReference type="Proteomes" id="UP000682733">
    <property type="component" value="Unassembled WGS sequence"/>
</dbReference>
<proteinExistence type="predicted"/>
<evidence type="ECO:0000313" key="3">
    <source>
        <dbReference type="EMBL" id="CAF3681460.1"/>
    </source>
</evidence>
<reference evidence="3" key="1">
    <citation type="submission" date="2021-02" db="EMBL/GenBank/DDBJ databases">
        <authorList>
            <person name="Nowell W R."/>
        </authorList>
    </citation>
    <scope>NUCLEOTIDE SEQUENCE</scope>
</reference>
<feature type="transmembrane region" description="Helical" evidence="1">
    <location>
        <begin position="23"/>
        <end position="41"/>
    </location>
</feature>
<protein>
    <submittedName>
        <fullName evidence="3">Uncharacterized protein</fullName>
    </submittedName>
</protein>
<keyword evidence="1" id="KW-0812">Transmembrane</keyword>
<organism evidence="3 4">
    <name type="scientific">Didymodactylos carnosus</name>
    <dbReference type="NCBI Taxonomy" id="1234261"/>
    <lineage>
        <taxon>Eukaryota</taxon>
        <taxon>Metazoa</taxon>
        <taxon>Spiralia</taxon>
        <taxon>Gnathifera</taxon>
        <taxon>Rotifera</taxon>
        <taxon>Eurotatoria</taxon>
        <taxon>Bdelloidea</taxon>
        <taxon>Philodinida</taxon>
        <taxon>Philodinidae</taxon>
        <taxon>Didymodactylos</taxon>
    </lineage>
</organism>
<keyword evidence="1" id="KW-1133">Transmembrane helix</keyword>
<comment type="caution">
    <text evidence="3">The sequence shown here is derived from an EMBL/GenBank/DDBJ whole genome shotgun (WGS) entry which is preliminary data.</text>
</comment>
<evidence type="ECO:0000313" key="2">
    <source>
        <dbReference type="EMBL" id="CAF0900717.1"/>
    </source>
</evidence>
<evidence type="ECO:0000313" key="4">
    <source>
        <dbReference type="Proteomes" id="UP000682733"/>
    </source>
</evidence>
<dbReference type="AlphaFoldDB" id="A0A8S2HV76"/>
<accession>A0A8S2HV76</accession>
<dbReference type="EMBL" id="CAJOBA010003430">
    <property type="protein sequence ID" value="CAF3681460.1"/>
    <property type="molecule type" value="Genomic_DNA"/>
</dbReference>